<keyword evidence="2" id="KW-1185">Reference proteome</keyword>
<name>A0A9D3V353_9ROSI</name>
<dbReference type="Proteomes" id="UP000828251">
    <property type="component" value="Unassembled WGS sequence"/>
</dbReference>
<sequence>MGVVFRDTVTKVGEFEERLSEWSRKIQMNRMRRRQVLTDKLAELLDNVRDEENMAEMIYMRIKLNFEIEKECYWEQRMRLNWLKFGDKNTTFFHSTATQRRRKNLIHKLQNDEGRDTEVLHEMEGIARSYFHNLFTAKEKGNYDYMLSGIDRCVFERDNLKLTVAYTSEEIREVVFEMGATKAAGEDSFPILY</sequence>
<accession>A0A9D3V353</accession>
<dbReference type="OrthoDB" id="1935089at2759"/>
<dbReference type="AlphaFoldDB" id="A0A9D3V353"/>
<evidence type="ECO:0000313" key="2">
    <source>
        <dbReference type="Proteomes" id="UP000828251"/>
    </source>
</evidence>
<proteinExistence type="predicted"/>
<protein>
    <submittedName>
        <fullName evidence="1">Uncharacterized protein</fullName>
    </submittedName>
</protein>
<comment type="caution">
    <text evidence="1">The sequence shown here is derived from an EMBL/GenBank/DDBJ whole genome shotgun (WGS) entry which is preliminary data.</text>
</comment>
<reference evidence="1 2" key="1">
    <citation type="journal article" date="2021" name="Plant Biotechnol. J.">
        <title>Multi-omics assisted identification of the key and species-specific regulatory components of drought-tolerant mechanisms in Gossypium stocksii.</title>
        <authorList>
            <person name="Yu D."/>
            <person name="Ke L."/>
            <person name="Zhang D."/>
            <person name="Wu Y."/>
            <person name="Sun Y."/>
            <person name="Mei J."/>
            <person name="Sun J."/>
            <person name="Sun Y."/>
        </authorList>
    </citation>
    <scope>NUCLEOTIDE SEQUENCE [LARGE SCALE GENOMIC DNA]</scope>
    <source>
        <strain evidence="2">cv. E1</strain>
        <tissue evidence="1">Leaf</tissue>
    </source>
</reference>
<dbReference type="EMBL" id="JAIQCV010000009">
    <property type="protein sequence ID" value="KAH1067085.1"/>
    <property type="molecule type" value="Genomic_DNA"/>
</dbReference>
<gene>
    <name evidence="1" type="ORF">J1N35_032072</name>
</gene>
<organism evidence="1 2">
    <name type="scientific">Gossypium stocksii</name>
    <dbReference type="NCBI Taxonomy" id="47602"/>
    <lineage>
        <taxon>Eukaryota</taxon>
        <taxon>Viridiplantae</taxon>
        <taxon>Streptophyta</taxon>
        <taxon>Embryophyta</taxon>
        <taxon>Tracheophyta</taxon>
        <taxon>Spermatophyta</taxon>
        <taxon>Magnoliopsida</taxon>
        <taxon>eudicotyledons</taxon>
        <taxon>Gunneridae</taxon>
        <taxon>Pentapetalae</taxon>
        <taxon>rosids</taxon>
        <taxon>malvids</taxon>
        <taxon>Malvales</taxon>
        <taxon>Malvaceae</taxon>
        <taxon>Malvoideae</taxon>
        <taxon>Gossypium</taxon>
    </lineage>
</organism>
<evidence type="ECO:0000313" key="1">
    <source>
        <dbReference type="EMBL" id="KAH1067085.1"/>
    </source>
</evidence>